<evidence type="ECO:0000256" key="4">
    <source>
        <dbReference type="ARBA" id="ARBA00022692"/>
    </source>
</evidence>
<dbReference type="PANTHER" id="PTHR30193:SF37">
    <property type="entry name" value="INNER MEMBRANE ABC TRANSPORTER PERMEASE PROTEIN YCJO"/>
    <property type="match status" value="1"/>
</dbReference>
<evidence type="ECO:0000256" key="3">
    <source>
        <dbReference type="ARBA" id="ARBA00022475"/>
    </source>
</evidence>
<keyword evidence="6 7" id="KW-0472">Membrane</keyword>
<dbReference type="AlphaFoldDB" id="A0AAU7VBB8"/>
<dbReference type="SUPFAM" id="SSF161098">
    <property type="entry name" value="MetI-like"/>
    <property type="match status" value="1"/>
</dbReference>
<dbReference type="GO" id="GO:0005886">
    <property type="term" value="C:plasma membrane"/>
    <property type="evidence" value="ECO:0007669"/>
    <property type="project" value="UniProtKB-SubCell"/>
</dbReference>
<feature type="transmembrane region" description="Helical" evidence="7">
    <location>
        <begin position="245"/>
        <end position="267"/>
    </location>
</feature>
<dbReference type="RefSeq" id="WP_350258868.1">
    <property type="nucleotide sequence ID" value="NZ_CP138335.1"/>
</dbReference>
<organism evidence="10">
    <name type="scientific">Scrofimicrobium appendicitidis</name>
    <dbReference type="NCBI Taxonomy" id="3079930"/>
    <lineage>
        <taxon>Bacteria</taxon>
        <taxon>Bacillati</taxon>
        <taxon>Actinomycetota</taxon>
        <taxon>Actinomycetes</taxon>
        <taxon>Actinomycetales</taxon>
        <taxon>Actinomycetaceae</taxon>
        <taxon>Scrofimicrobium</taxon>
    </lineage>
</organism>
<accession>A0AAU7VBB8</accession>
<feature type="transmembrane region" description="Helical" evidence="7">
    <location>
        <begin position="190"/>
        <end position="212"/>
    </location>
</feature>
<keyword evidence="2 7" id="KW-0813">Transport</keyword>
<evidence type="ECO:0000256" key="5">
    <source>
        <dbReference type="ARBA" id="ARBA00022989"/>
    </source>
</evidence>
<reference evidence="10" key="1">
    <citation type="submission" date="2023-11" db="EMBL/GenBank/DDBJ databases">
        <title>Scrofimicrobium hongkongense sp. nov., isolated from a patient with peritonitis.</title>
        <authorList>
            <person name="Lao H.Y."/>
            <person name="Wong A.Y.P."/>
            <person name="Ng T.L."/>
            <person name="Wong R.Y.L."/>
            <person name="Yau M.C.Y."/>
            <person name="Lam J.Y.W."/>
            <person name="Siu G.K.H."/>
        </authorList>
    </citation>
    <scope>NUCLEOTIDE SEQUENCE</scope>
    <source>
        <strain evidence="10">R131</strain>
    </source>
</reference>
<proteinExistence type="inferred from homology"/>
<dbReference type="InterPro" id="IPR051393">
    <property type="entry name" value="ABC_transporter_permease"/>
</dbReference>
<dbReference type="PANTHER" id="PTHR30193">
    <property type="entry name" value="ABC TRANSPORTER PERMEASE PROTEIN"/>
    <property type="match status" value="1"/>
</dbReference>
<dbReference type="InterPro" id="IPR035906">
    <property type="entry name" value="MetI-like_sf"/>
</dbReference>
<feature type="transmembrane region" description="Helical" evidence="7">
    <location>
        <begin position="44"/>
        <end position="66"/>
    </location>
</feature>
<evidence type="ECO:0000256" key="7">
    <source>
        <dbReference type="RuleBase" id="RU363032"/>
    </source>
</evidence>
<feature type="transmembrane region" description="Helical" evidence="7">
    <location>
        <begin position="140"/>
        <end position="160"/>
    </location>
</feature>
<evidence type="ECO:0000256" key="6">
    <source>
        <dbReference type="ARBA" id="ARBA00023136"/>
    </source>
</evidence>
<evidence type="ECO:0000313" key="10">
    <source>
        <dbReference type="EMBL" id="XBW08668.1"/>
    </source>
</evidence>
<evidence type="ECO:0000256" key="1">
    <source>
        <dbReference type="ARBA" id="ARBA00004651"/>
    </source>
</evidence>
<dbReference type="GO" id="GO:0055085">
    <property type="term" value="P:transmembrane transport"/>
    <property type="evidence" value="ECO:0007669"/>
    <property type="project" value="InterPro"/>
</dbReference>
<dbReference type="InterPro" id="IPR000515">
    <property type="entry name" value="MetI-like"/>
</dbReference>
<dbReference type="KEGG" id="sapp:SAC06_03675"/>
<evidence type="ECO:0000259" key="9">
    <source>
        <dbReference type="PROSITE" id="PS50928"/>
    </source>
</evidence>
<feature type="region of interest" description="Disordered" evidence="8">
    <location>
        <begin position="1"/>
        <end position="34"/>
    </location>
</feature>
<dbReference type="Pfam" id="PF00528">
    <property type="entry name" value="BPD_transp_1"/>
    <property type="match status" value="1"/>
</dbReference>
<evidence type="ECO:0000256" key="8">
    <source>
        <dbReference type="SAM" id="MobiDB-lite"/>
    </source>
</evidence>
<comment type="similarity">
    <text evidence="7">Belongs to the binding-protein-dependent transport system permease family.</text>
</comment>
<comment type="subcellular location">
    <subcellularLocation>
        <location evidence="1 7">Cell membrane</location>
        <topology evidence="1 7">Multi-pass membrane protein</topology>
    </subcellularLocation>
</comment>
<feature type="domain" description="ABC transmembrane type-1" evidence="9">
    <location>
        <begin position="101"/>
        <end position="314"/>
    </location>
</feature>
<name>A0AAU7VBB8_9ACTO</name>
<keyword evidence="3" id="KW-1003">Cell membrane</keyword>
<feature type="transmembrane region" description="Helical" evidence="7">
    <location>
        <begin position="287"/>
        <end position="313"/>
    </location>
</feature>
<dbReference type="Gene3D" id="1.10.3720.10">
    <property type="entry name" value="MetI-like"/>
    <property type="match status" value="1"/>
</dbReference>
<gene>
    <name evidence="10" type="ORF">SAC06_03675</name>
</gene>
<sequence>MSATSPVSRSALAEGAAAAESSPSADQPTRWRPGRRRHAYRERAAYGFILPFFIIFGGFLLFPIVYSLVLSFSKWTAGKATFIGLTNYKQLFMDELFWKSLGNTALFLIIQVPIMLFLATVIAAVLNAKTTRFKGTLRTLFFLPALVDLVTYSIIFSMLFNEANGAINGFLGWFGADGVAWKTDPTWAKVMIIIVITWRWLGYNAIILLAGLQSVPGELYEAADIDGANAVQKFRRITIPMLKPILLFCTLLSTIGTLQLFAEPYILTGGGPNHATATVMLYLYDKGFGSFNFGLASAGAYIVTTLIGILAYVQVKVTRGGEI</sequence>
<feature type="transmembrane region" description="Helical" evidence="7">
    <location>
        <begin position="105"/>
        <end position="128"/>
    </location>
</feature>
<feature type="compositionally biased region" description="Low complexity" evidence="8">
    <location>
        <begin position="8"/>
        <end position="25"/>
    </location>
</feature>
<protein>
    <submittedName>
        <fullName evidence="10">Sugar ABC transporter permease</fullName>
    </submittedName>
</protein>
<keyword evidence="5 7" id="KW-1133">Transmembrane helix</keyword>
<dbReference type="CDD" id="cd06261">
    <property type="entry name" value="TM_PBP2"/>
    <property type="match status" value="1"/>
</dbReference>
<evidence type="ECO:0000256" key="2">
    <source>
        <dbReference type="ARBA" id="ARBA00022448"/>
    </source>
</evidence>
<dbReference type="PROSITE" id="PS50928">
    <property type="entry name" value="ABC_TM1"/>
    <property type="match status" value="1"/>
</dbReference>
<dbReference type="EMBL" id="CP138335">
    <property type="protein sequence ID" value="XBW08668.1"/>
    <property type="molecule type" value="Genomic_DNA"/>
</dbReference>
<keyword evidence="4 7" id="KW-0812">Transmembrane</keyword>